<dbReference type="InterPro" id="IPR000515">
    <property type="entry name" value="MetI-like"/>
</dbReference>
<dbReference type="EMBL" id="DVNE01000021">
    <property type="protein sequence ID" value="HIU61451.1"/>
    <property type="molecule type" value="Genomic_DNA"/>
</dbReference>
<evidence type="ECO:0000256" key="4">
    <source>
        <dbReference type="ARBA" id="ARBA00022692"/>
    </source>
</evidence>
<reference evidence="9" key="1">
    <citation type="submission" date="2020-10" db="EMBL/GenBank/DDBJ databases">
        <authorList>
            <person name="Gilroy R."/>
        </authorList>
    </citation>
    <scope>NUCLEOTIDE SEQUENCE</scope>
    <source>
        <strain evidence="9">CHK195-12923</strain>
    </source>
</reference>
<name>A0A9D1MJL4_9FIRM</name>
<feature type="transmembrane region" description="Helical" evidence="7">
    <location>
        <begin position="243"/>
        <end position="265"/>
    </location>
</feature>
<dbReference type="Gene3D" id="1.10.3720.10">
    <property type="entry name" value="MetI-like"/>
    <property type="match status" value="1"/>
</dbReference>
<accession>A0A9D1MJL4</accession>
<evidence type="ECO:0000256" key="3">
    <source>
        <dbReference type="ARBA" id="ARBA00022475"/>
    </source>
</evidence>
<dbReference type="CDD" id="cd06261">
    <property type="entry name" value="TM_PBP2"/>
    <property type="match status" value="1"/>
</dbReference>
<keyword evidence="3" id="KW-1003">Cell membrane</keyword>
<keyword evidence="6 7" id="KW-0472">Membrane</keyword>
<feature type="transmembrane region" description="Helical" evidence="7">
    <location>
        <begin position="146"/>
        <end position="171"/>
    </location>
</feature>
<feature type="transmembrane region" description="Helical" evidence="7">
    <location>
        <begin position="120"/>
        <end position="140"/>
    </location>
</feature>
<evidence type="ECO:0000256" key="6">
    <source>
        <dbReference type="ARBA" id="ARBA00023136"/>
    </source>
</evidence>
<feature type="transmembrane region" description="Helical" evidence="7">
    <location>
        <begin position="28"/>
        <end position="45"/>
    </location>
</feature>
<dbReference type="SUPFAM" id="SSF161098">
    <property type="entry name" value="MetI-like"/>
    <property type="match status" value="1"/>
</dbReference>
<evidence type="ECO:0000313" key="9">
    <source>
        <dbReference type="EMBL" id="HIU61451.1"/>
    </source>
</evidence>
<dbReference type="PROSITE" id="PS50928">
    <property type="entry name" value="ABC_TM1"/>
    <property type="match status" value="1"/>
</dbReference>
<organism evidence="9 10">
    <name type="scientific">Candidatus Coproplasma excrementigallinarum</name>
    <dbReference type="NCBI Taxonomy" id="2840747"/>
    <lineage>
        <taxon>Bacteria</taxon>
        <taxon>Bacillati</taxon>
        <taxon>Bacillota</taxon>
        <taxon>Clostridia</taxon>
        <taxon>Eubacteriales</taxon>
        <taxon>Candidatus Coproplasma</taxon>
    </lineage>
</organism>
<comment type="caution">
    <text evidence="9">The sequence shown here is derived from an EMBL/GenBank/DDBJ whole genome shotgun (WGS) entry which is preliminary data.</text>
</comment>
<evidence type="ECO:0000256" key="2">
    <source>
        <dbReference type="ARBA" id="ARBA00022448"/>
    </source>
</evidence>
<evidence type="ECO:0000256" key="7">
    <source>
        <dbReference type="RuleBase" id="RU363032"/>
    </source>
</evidence>
<sequence>MKNIFRKEKKQFSAQHALYLKKLRRNKILVHAVRAAILVAIVGLWEMCAQTGIFDPFITSSPSRVAATIADLAEAGTLFYHIGITLMETIIGFIVAVAAGYLIAVLLWMNEHIRQIFEPYIVVLNALPKIALGPLIIIWMGTGYTAIIFMTILVSIIVCIMNMLTGFVGVDKTKQLLMRSMGANKFTMLTKLVIPASLPAFMNTLKVAVGLAWIGSIMGEYIVSRAGLGYLIVYGGQVFRLDLVMAATFILCLLAGGMYAIVAIIERLVIKKRA</sequence>
<dbReference type="PANTHER" id="PTHR30151">
    <property type="entry name" value="ALKANE SULFONATE ABC TRANSPORTER-RELATED, MEMBRANE SUBUNIT"/>
    <property type="match status" value="1"/>
</dbReference>
<keyword evidence="4 7" id="KW-0812">Transmembrane</keyword>
<dbReference type="GO" id="GO:0005886">
    <property type="term" value="C:plasma membrane"/>
    <property type="evidence" value="ECO:0007669"/>
    <property type="project" value="UniProtKB-SubCell"/>
</dbReference>
<feature type="domain" description="ABC transmembrane type-1" evidence="8">
    <location>
        <begin position="78"/>
        <end position="262"/>
    </location>
</feature>
<dbReference type="GO" id="GO:0055085">
    <property type="term" value="P:transmembrane transport"/>
    <property type="evidence" value="ECO:0007669"/>
    <property type="project" value="InterPro"/>
</dbReference>
<reference evidence="9" key="2">
    <citation type="journal article" date="2021" name="PeerJ">
        <title>Extensive microbial diversity within the chicken gut microbiome revealed by metagenomics and culture.</title>
        <authorList>
            <person name="Gilroy R."/>
            <person name="Ravi A."/>
            <person name="Getino M."/>
            <person name="Pursley I."/>
            <person name="Horton D.L."/>
            <person name="Alikhan N.F."/>
            <person name="Baker D."/>
            <person name="Gharbi K."/>
            <person name="Hall N."/>
            <person name="Watson M."/>
            <person name="Adriaenssens E.M."/>
            <person name="Foster-Nyarko E."/>
            <person name="Jarju S."/>
            <person name="Secka A."/>
            <person name="Antonio M."/>
            <person name="Oren A."/>
            <person name="Chaudhuri R.R."/>
            <person name="La Ragione R."/>
            <person name="Hildebrand F."/>
            <person name="Pallen M.J."/>
        </authorList>
    </citation>
    <scope>NUCLEOTIDE SEQUENCE</scope>
    <source>
        <strain evidence="9">CHK195-12923</strain>
    </source>
</reference>
<comment type="subcellular location">
    <subcellularLocation>
        <location evidence="1 7">Cell membrane</location>
        <topology evidence="1 7">Multi-pass membrane protein</topology>
    </subcellularLocation>
</comment>
<evidence type="ECO:0000256" key="1">
    <source>
        <dbReference type="ARBA" id="ARBA00004651"/>
    </source>
</evidence>
<dbReference type="PANTHER" id="PTHR30151:SF19">
    <property type="entry name" value="ABC TRANSPORTER PERMEASE"/>
    <property type="match status" value="1"/>
</dbReference>
<proteinExistence type="inferred from homology"/>
<protein>
    <submittedName>
        <fullName evidence="9">ABC transporter permease</fullName>
    </submittedName>
</protein>
<comment type="similarity">
    <text evidence="7">Belongs to the binding-protein-dependent transport system permease family.</text>
</comment>
<dbReference type="AlphaFoldDB" id="A0A9D1MJL4"/>
<keyword evidence="5 7" id="KW-1133">Transmembrane helix</keyword>
<keyword evidence="2 7" id="KW-0813">Transport</keyword>
<dbReference type="InterPro" id="IPR035906">
    <property type="entry name" value="MetI-like_sf"/>
</dbReference>
<feature type="transmembrane region" description="Helical" evidence="7">
    <location>
        <begin position="78"/>
        <end position="108"/>
    </location>
</feature>
<gene>
    <name evidence="9" type="ORF">IAB69_02245</name>
</gene>
<evidence type="ECO:0000259" key="8">
    <source>
        <dbReference type="PROSITE" id="PS50928"/>
    </source>
</evidence>
<dbReference type="Proteomes" id="UP000824110">
    <property type="component" value="Unassembled WGS sequence"/>
</dbReference>
<dbReference type="Pfam" id="PF00528">
    <property type="entry name" value="BPD_transp_1"/>
    <property type="match status" value="1"/>
</dbReference>
<evidence type="ECO:0000313" key="10">
    <source>
        <dbReference type="Proteomes" id="UP000824110"/>
    </source>
</evidence>
<evidence type="ECO:0000256" key="5">
    <source>
        <dbReference type="ARBA" id="ARBA00022989"/>
    </source>
</evidence>